<dbReference type="PANTHER" id="PTHR11109:SF7">
    <property type="entry name" value="GTP CYCLOHYDROLASE 1"/>
    <property type="match status" value="1"/>
</dbReference>
<comment type="subunit">
    <text evidence="4">Toroid-shaped homodecamer, composed of two pentamers of five dimers.</text>
</comment>
<keyword evidence="8" id="KW-0862">Zinc</keyword>
<accession>A0A927K9U3</accession>
<evidence type="ECO:0000259" key="10">
    <source>
        <dbReference type="Pfam" id="PF01227"/>
    </source>
</evidence>
<dbReference type="GO" id="GO:0006729">
    <property type="term" value="P:tetrahydrobiopterin biosynthetic process"/>
    <property type="evidence" value="ECO:0007669"/>
    <property type="project" value="TreeGrafter"/>
</dbReference>
<dbReference type="FunFam" id="3.30.1130.10:FF:000001">
    <property type="entry name" value="GTP cyclohydrolase 1"/>
    <property type="match status" value="1"/>
</dbReference>
<evidence type="ECO:0000256" key="6">
    <source>
        <dbReference type="ARBA" id="ARBA00022801"/>
    </source>
</evidence>
<dbReference type="Gene3D" id="3.30.1130.10">
    <property type="match status" value="1"/>
</dbReference>
<gene>
    <name evidence="8 12" type="primary">folE</name>
    <name evidence="12" type="ORF">DYI23_07770</name>
    <name evidence="11" type="ORF">IG617_09825</name>
</gene>
<dbReference type="FunFam" id="1.10.286.10:FF:000001">
    <property type="entry name" value="GTP cyclohydrolase 1"/>
    <property type="match status" value="1"/>
</dbReference>
<comment type="caution">
    <text evidence="12">The sequence shown here is derived from an EMBL/GenBank/DDBJ whole genome shotgun (WGS) entry which is preliminary data.</text>
</comment>
<dbReference type="GO" id="GO:0046654">
    <property type="term" value="P:tetrahydrofolate biosynthetic process"/>
    <property type="evidence" value="ECO:0007669"/>
    <property type="project" value="UniProtKB-UniRule"/>
</dbReference>
<feature type="region of interest" description="Disordered" evidence="9">
    <location>
        <begin position="1"/>
        <end position="25"/>
    </location>
</feature>
<dbReference type="SUPFAM" id="SSF55620">
    <property type="entry name" value="Tetrahydrobiopterin biosynthesis enzymes-like"/>
    <property type="match status" value="1"/>
</dbReference>
<evidence type="ECO:0000256" key="4">
    <source>
        <dbReference type="ARBA" id="ARBA00011857"/>
    </source>
</evidence>
<dbReference type="Gene3D" id="1.10.286.10">
    <property type="match status" value="1"/>
</dbReference>
<dbReference type="GO" id="GO:0003934">
    <property type="term" value="F:GTP cyclohydrolase I activity"/>
    <property type="evidence" value="ECO:0007669"/>
    <property type="project" value="UniProtKB-UniRule"/>
</dbReference>
<keyword evidence="8" id="KW-0479">Metal-binding</keyword>
<reference evidence="11 13" key="2">
    <citation type="submission" date="2020-09" db="EMBL/GenBank/DDBJ databases">
        <title>The genome sequence of type strain Labrenzia polysiphoniae KACC 19711.</title>
        <authorList>
            <person name="Liu Y."/>
        </authorList>
    </citation>
    <scope>NUCLEOTIDE SEQUENCE [LARGE SCALE GENOMIC DNA]</scope>
    <source>
        <strain evidence="11 13">KACC 19711</strain>
    </source>
</reference>
<dbReference type="Pfam" id="PF01227">
    <property type="entry name" value="GTP_cyclohydroI"/>
    <property type="match status" value="1"/>
</dbReference>
<dbReference type="GO" id="GO:0008270">
    <property type="term" value="F:zinc ion binding"/>
    <property type="evidence" value="ECO:0007669"/>
    <property type="project" value="UniProtKB-UniRule"/>
</dbReference>
<dbReference type="RefSeq" id="WP_192109156.1">
    <property type="nucleotide sequence ID" value="NZ_JACYXJ010000003.1"/>
</dbReference>
<dbReference type="NCBIfam" id="NF006826">
    <property type="entry name" value="PRK09347.1-3"/>
    <property type="match status" value="1"/>
</dbReference>
<comment type="similarity">
    <text evidence="3 8">Belongs to the GTP cyclohydrolase I family.</text>
</comment>
<name>A0A927K9U3_9HYPH</name>
<feature type="binding site" evidence="8">
    <location>
        <position position="99"/>
    </location>
    <ligand>
        <name>Zn(2+)</name>
        <dbReference type="ChEBI" id="CHEBI:29105"/>
    </ligand>
</feature>
<evidence type="ECO:0000256" key="8">
    <source>
        <dbReference type="HAMAP-Rule" id="MF_00223"/>
    </source>
</evidence>
<feature type="domain" description="GTP cyclohydrolase I" evidence="10">
    <location>
        <begin position="29"/>
        <end position="206"/>
    </location>
</feature>
<organism evidence="12 14">
    <name type="scientific">Roseibium polysiphoniae</name>
    <dbReference type="NCBI Taxonomy" id="2571221"/>
    <lineage>
        <taxon>Bacteria</taxon>
        <taxon>Pseudomonadati</taxon>
        <taxon>Pseudomonadota</taxon>
        <taxon>Alphaproteobacteria</taxon>
        <taxon>Hyphomicrobiales</taxon>
        <taxon>Stappiaceae</taxon>
        <taxon>Roseibium</taxon>
    </lineage>
</organism>
<protein>
    <recommendedName>
        <fullName evidence="8">GTP cyclohydrolase 1</fullName>
        <ecNumber evidence="8">3.5.4.16</ecNumber>
    </recommendedName>
    <alternativeName>
        <fullName evidence="8">GTP cyclohydrolase I</fullName>
        <shortName evidence="8">GTP-CH-I</shortName>
    </alternativeName>
</protein>
<dbReference type="InterPro" id="IPR043134">
    <property type="entry name" value="GTP-CH-I_N"/>
</dbReference>
<evidence type="ECO:0000313" key="11">
    <source>
        <dbReference type="EMBL" id="MBD8876583.1"/>
    </source>
</evidence>
<sequence length="211" mass="23334">MDAMLKTVGKKLERKSQDDLARPSREEAEAAVRTLLAWAGDDPDREGLLDTPKRVTKAYGQIFGGYFEDPTEHLKRTFEDVGGYQDIVMVRGIPFHSHCEHHMLPFIGTAHIAYYPAEGVVGLSKLARVVDIFAKRLQTQENLTAQITSAIDDQLAPRGLAVMLEAEHQCMTMRGVQKPGVSTITTQFTGIFQDEAAEQAKFMSLVRGGGL</sequence>
<dbReference type="HAMAP" id="MF_00223">
    <property type="entry name" value="FolE"/>
    <property type="match status" value="1"/>
</dbReference>
<keyword evidence="7 8" id="KW-0342">GTP-binding</keyword>
<dbReference type="PROSITE" id="PS00859">
    <property type="entry name" value="GTP_CYCLOHYDROL_1_1"/>
    <property type="match status" value="1"/>
</dbReference>
<dbReference type="GO" id="GO:0006730">
    <property type="term" value="P:one-carbon metabolic process"/>
    <property type="evidence" value="ECO:0007669"/>
    <property type="project" value="UniProtKB-UniRule"/>
</dbReference>
<evidence type="ECO:0000313" key="12">
    <source>
        <dbReference type="EMBL" id="MBS8260111.1"/>
    </source>
</evidence>
<dbReference type="InterPro" id="IPR001474">
    <property type="entry name" value="GTP_CycHdrlase_I"/>
</dbReference>
<dbReference type="EMBL" id="JACYXJ010000003">
    <property type="protein sequence ID" value="MBD8876583.1"/>
    <property type="molecule type" value="Genomic_DNA"/>
</dbReference>
<dbReference type="NCBIfam" id="TIGR00063">
    <property type="entry name" value="folE"/>
    <property type="match status" value="1"/>
</dbReference>
<feature type="compositionally biased region" description="Basic and acidic residues" evidence="9">
    <location>
        <begin position="10"/>
        <end position="25"/>
    </location>
</feature>
<feature type="binding site" evidence="8">
    <location>
        <position position="170"/>
    </location>
    <ligand>
        <name>Zn(2+)</name>
        <dbReference type="ChEBI" id="CHEBI:29105"/>
    </ligand>
</feature>
<dbReference type="InterPro" id="IPR043133">
    <property type="entry name" value="GTP-CH-I_C/QueF"/>
</dbReference>
<dbReference type="Proteomes" id="UP000705379">
    <property type="component" value="Unassembled WGS sequence"/>
</dbReference>
<evidence type="ECO:0000313" key="14">
    <source>
        <dbReference type="Proteomes" id="UP000705379"/>
    </source>
</evidence>
<dbReference type="PROSITE" id="PS00860">
    <property type="entry name" value="GTP_CYCLOHYDROL_1_2"/>
    <property type="match status" value="1"/>
</dbReference>
<evidence type="ECO:0000256" key="3">
    <source>
        <dbReference type="ARBA" id="ARBA00008085"/>
    </source>
</evidence>
<dbReference type="InterPro" id="IPR020602">
    <property type="entry name" value="GTP_CycHdrlase_I_dom"/>
</dbReference>
<evidence type="ECO:0000256" key="2">
    <source>
        <dbReference type="ARBA" id="ARBA00005080"/>
    </source>
</evidence>
<reference evidence="12" key="1">
    <citation type="submission" date="2018-08" db="EMBL/GenBank/DDBJ databases">
        <authorList>
            <person name="Jin W."/>
            <person name="Wang H."/>
            <person name="Yang Y."/>
            <person name="Li M."/>
            <person name="Liu J."/>
        </authorList>
    </citation>
    <scope>NUCLEOTIDE SEQUENCE</scope>
    <source>
        <strain evidence="12">AESS21</strain>
    </source>
</reference>
<feature type="binding site" evidence="8">
    <location>
        <position position="102"/>
    </location>
    <ligand>
        <name>Zn(2+)</name>
        <dbReference type="ChEBI" id="CHEBI:29105"/>
    </ligand>
</feature>
<dbReference type="EMBL" id="QTKU01000001">
    <property type="protein sequence ID" value="MBS8260111.1"/>
    <property type="molecule type" value="Genomic_DNA"/>
</dbReference>
<comment type="catalytic activity">
    <reaction evidence="1 8">
        <text>GTP + H2O = 7,8-dihydroneopterin 3'-triphosphate + formate + H(+)</text>
        <dbReference type="Rhea" id="RHEA:17473"/>
        <dbReference type="ChEBI" id="CHEBI:15377"/>
        <dbReference type="ChEBI" id="CHEBI:15378"/>
        <dbReference type="ChEBI" id="CHEBI:15740"/>
        <dbReference type="ChEBI" id="CHEBI:37565"/>
        <dbReference type="ChEBI" id="CHEBI:58462"/>
        <dbReference type="EC" id="3.5.4.16"/>
    </reaction>
</comment>
<proteinExistence type="inferred from homology"/>
<dbReference type="InterPro" id="IPR018234">
    <property type="entry name" value="GTP_CycHdrlase_I_CS"/>
</dbReference>
<keyword evidence="8" id="KW-0547">Nucleotide-binding</keyword>
<dbReference type="AlphaFoldDB" id="A0A927K9U3"/>
<dbReference type="GO" id="GO:0005525">
    <property type="term" value="F:GTP binding"/>
    <property type="evidence" value="ECO:0007669"/>
    <property type="project" value="UniProtKB-KW"/>
</dbReference>
<reference evidence="12" key="3">
    <citation type="journal article" date="2021" name="Microorganisms">
        <title>Bacterial Dimethylsulfoniopropionate Biosynthesis in the East China Sea.</title>
        <authorList>
            <person name="Liu J."/>
            <person name="Zhang Y."/>
            <person name="Liu J."/>
            <person name="Zhong H."/>
            <person name="Williams B.T."/>
            <person name="Zheng Y."/>
            <person name="Curson A.R.J."/>
            <person name="Sun C."/>
            <person name="Sun H."/>
            <person name="Song D."/>
            <person name="Wagner Mackenzie B."/>
            <person name="Bermejo Martinez A."/>
            <person name="Todd J.D."/>
            <person name="Zhang X.H."/>
        </authorList>
    </citation>
    <scope>NUCLEOTIDE SEQUENCE</scope>
    <source>
        <strain evidence="12">AESS21</strain>
    </source>
</reference>
<comment type="pathway">
    <text evidence="2 8">Cofactor biosynthesis; 7,8-dihydroneopterin triphosphate biosynthesis; 7,8-dihydroneopterin triphosphate from GTP: step 1/1.</text>
</comment>
<evidence type="ECO:0000256" key="1">
    <source>
        <dbReference type="ARBA" id="ARBA00001052"/>
    </source>
</evidence>
<keyword evidence="5 8" id="KW-0554">One-carbon metabolism</keyword>
<evidence type="ECO:0000256" key="7">
    <source>
        <dbReference type="ARBA" id="ARBA00023134"/>
    </source>
</evidence>
<dbReference type="Proteomes" id="UP000615687">
    <property type="component" value="Unassembled WGS sequence"/>
</dbReference>
<dbReference type="EC" id="3.5.4.16" evidence="8"/>
<keyword evidence="13" id="KW-1185">Reference proteome</keyword>
<evidence type="ECO:0000256" key="9">
    <source>
        <dbReference type="SAM" id="MobiDB-lite"/>
    </source>
</evidence>
<dbReference type="GO" id="GO:0005737">
    <property type="term" value="C:cytoplasm"/>
    <property type="evidence" value="ECO:0007669"/>
    <property type="project" value="TreeGrafter"/>
</dbReference>
<evidence type="ECO:0000313" key="13">
    <source>
        <dbReference type="Proteomes" id="UP000615687"/>
    </source>
</evidence>
<keyword evidence="6 8" id="KW-0378">Hydrolase</keyword>
<evidence type="ECO:0000256" key="5">
    <source>
        <dbReference type="ARBA" id="ARBA00022563"/>
    </source>
</evidence>
<dbReference type="PANTHER" id="PTHR11109">
    <property type="entry name" value="GTP CYCLOHYDROLASE I"/>
    <property type="match status" value="1"/>
</dbReference>
<dbReference type="NCBIfam" id="NF006825">
    <property type="entry name" value="PRK09347.1-2"/>
    <property type="match status" value="1"/>
</dbReference>
<comment type="subunit">
    <text evidence="8">Homopolymer.</text>
</comment>